<comment type="caution">
    <text evidence="13">The sequence shown here is derived from an EMBL/GenBank/DDBJ whole genome shotgun (WGS) entry which is preliminary data.</text>
</comment>
<dbReference type="Gene3D" id="2.10.240.10">
    <property type="entry name" value="Dihydroorotate dehydrogenase, electron transfer subunit"/>
    <property type="match status" value="1"/>
</dbReference>
<feature type="binding site" evidence="11">
    <location>
        <begin position="70"/>
        <end position="72"/>
    </location>
    <ligand>
        <name>FAD</name>
        <dbReference type="ChEBI" id="CHEBI:57692"/>
    </ligand>
</feature>
<dbReference type="NCBIfam" id="NF000797">
    <property type="entry name" value="PRK00054.1-2"/>
    <property type="match status" value="1"/>
</dbReference>
<gene>
    <name evidence="11" type="primary">pyrK</name>
    <name evidence="13" type="ORF">JOC77_001765</name>
</gene>
<comment type="cofactor">
    <cofactor evidence="11">
        <name>FAD</name>
        <dbReference type="ChEBI" id="CHEBI:57692"/>
    </cofactor>
    <text evidence="11">Binds 1 FAD per subunit.</text>
</comment>
<evidence type="ECO:0000256" key="3">
    <source>
        <dbReference type="ARBA" id="ARBA00022630"/>
    </source>
</evidence>
<dbReference type="PROSITE" id="PS51384">
    <property type="entry name" value="FAD_FR"/>
    <property type="match status" value="1"/>
</dbReference>
<dbReference type="PANTHER" id="PTHR43513:SF3">
    <property type="entry name" value="DIHYDROOROTATE DEHYDROGENASE B (NAD(+)), ELECTRON TRANSFER SUBUNIT-RELATED"/>
    <property type="match status" value="1"/>
</dbReference>
<keyword evidence="2 11" id="KW-0813">Transport</keyword>
<evidence type="ECO:0000256" key="11">
    <source>
        <dbReference type="HAMAP-Rule" id="MF_01211"/>
    </source>
</evidence>
<keyword evidence="6 11" id="KW-0274">FAD</keyword>
<comment type="subunit">
    <text evidence="11">Heterotetramer of 2 PyrK and 2 PyrD type B subunits.</text>
</comment>
<evidence type="ECO:0000256" key="7">
    <source>
        <dbReference type="ARBA" id="ARBA00022975"/>
    </source>
</evidence>
<evidence type="ECO:0000256" key="9">
    <source>
        <dbReference type="ARBA" id="ARBA00023004"/>
    </source>
</evidence>
<feature type="binding site" evidence="11">
    <location>
        <begin position="53"/>
        <end position="56"/>
    </location>
    <ligand>
        <name>FAD</name>
        <dbReference type="ChEBI" id="CHEBI:57692"/>
    </ligand>
</feature>
<organism evidence="13 14">
    <name type="scientific">Peribacillus deserti</name>
    <dbReference type="NCBI Taxonomy" id="673318"/>
    <lineage>
        <taxon>Bacteria</taxon>
        <taxon>Bacillati</taxon>
        <taxon>Bacillota</taxon>
        <taxon>Bacilli</taxon>
        <taxon>Bacillales</taxon>
        <taxon>Bacillaceae</taxon>
        <taxon>Peribacillus</taxon>
    </lineage>
</organism>
<dbReference type="InterPro" id="IPR050353">
    <property type="entry name" value="PyrK_electron_transfer"/>
</dbReference>
<dbReference type="InterPro" id="IPR039261">
    <property type="entry name" value="FNR_nucleotide-bd"/>
</dbReference>
<comment type="function">
    <text evidence="11">Responsible for channeling the electrons from the oxidation of dihydroorotate from the FMN redox center in the PyrD type B subunit to the ultimate electron acceptor NAD(+).</text>
</comment>
<keyword evidence="3 11" id="KW-0285">Flavoprotein</keyword>
<dbReference type="InterPro" id="IPR023455">
    <property type="entry name" value="Dihydroorotate_DHASE_ETsu"/>
</dbReference>
<comment type="cofactor">
    <cofactor evidence="11">
        <name>[2Fe-2S] cluster</name>
        <dbReference type="ChEBI" id="CHEBI:190135"/>
    </cofactor>
    <text evidence="11">Binds 1 [2Fe-2S] cluster per subunit.</text>
</comment>
<comment type="pathway">
    <text evidence="11">Pyrimidine metabolism; UMP biosynthesis via de novo pathway; orotate from (S)-dihydroorotate (NAD(+) route): step 1/1.</text>
</comment>
<evidence type="ECO:0000256" key="5">
    <source>
        <dbReference type="ARBA" id="ARBA00022723"/>
    </source>
</evidence>
<dbReference type="Gene3D" id="2.40.30.10">
    <property type="entry name" value="Translation factors"/>
    <property type="match status" value="1"/>
</dbReference>
<keyword evidence="5 11" id="KW-0479">Metal-binding</keyword>
<feature type="binding site" evidence="11">
    <location>
        <position position="226"/>
    </location>
    <ligand>
        <name>[2Fe-2S] cluster</name>
        <dbReference type="ChEBI" id="CHEBI:190135"/>
    </ligand>
</feature>
<keyword evidence="9 11" id="KW-0408">Iron</keyword>
<proteinExistence type="inferred from homology"/>
<dbReference type="CDD" id="cd06218">
    <property type="entry name" value="DHOD_e_trans"/>
    <property type="match status" value="1"/>
</dbReference>
<keyword evidence="7 11" id="KW-0665">Pyrimidine biosynthesis</keyword>
<dbReference type="InterPro" id="IPR037117">
    <property type="entry name" value="Dihydroorotate_DH_ele_sf"/>
</dbReference>
<feature type="binding site" evidence="11">
    <location>
        <position position="221"/>
    </location>
    <ligand>
        <name>[2Fe-2S] cluster</name>
        <dbReference type="ChEBI" id="CHEBI:190135"/>
    </ligand>
</feature>
<dbReference type="PIRSF" id="PIRSF006816">
    <property type="entry name" value="Cyc3_hyd_g"/>
    <property type="match status" value="1"/>
</dbReference>
<dbReference type="SUPFAM" id="SSF52343">
    <property type="entry name" value="Ferredoxin reductase-like, C-terminal NADP-linked domain"/>
    <property type="match status" value="1"/>
</dbReference>
<evidence type="ECO:0000313" key="13">
    <source>
        <dbReference type="EMBL" id="MBM7692335.1"/>
    </source>
</evidence>
<evidence type="ECO:0000256" key="10">
    <source>
        <dbReference type="ARBA" id="ARBA00023014"/>
    </source>
</evidence>
<accession>A0ABS2QHA0</accession>
<keyword evidence="14" id="KW-1185">Reference proteome</keyword>
<dbReference type="InterPro" id="IPR017938">
    <property type="entry name" value="Riboflavin_synthase-like_b-brl"/>
</dbReference>
<sequence length="259" mass="28355">MIKNEKLSVVSHKEIASRIFELTLSGELVSEMKQPGQFVHIKVSNGMDPLLRRPISICSINREMKQFTMIYRSEGRGTALLAKKESGQEVDVLGPLGNGFSEHEVKPGETAVLVGGGIGVPPLYELSRRLKKNGVHVVHILGFQTKDAVFYEEEFKRLGETYVATADGTNGTKGFVTDVLEKLEGSIDVIYSCGPTPMLKALEQKYSHKKLFLSLEERMGCGIGACFACVCHTADDPQGVSYKKVCSDGPVFRAGEVLL</sequence>
<dbReference type="SUPFAM" id="SSF63380">
    <property type="entry name" value="Riboflavin synthase domain-like"/>
    <property type="match status" value="1"/>
</dbReference>
<feature type="binding site" evidence="11">
    <location>
        <begin position="77"/>
        <end position="78"/>
    </location>
    <ligand>
        <name>FAD</name>
        <dbReference type="ChEBI" id="CHEBI:57692"/>
    </ligand>
</feature>
<dbReference type="RefSeq" id="WP_204541606.1">
    <property type="nucleotide sequence ID" value="NZ_JAFBFI010000006.1"/>
</dbReference>
<dbReference type="EMBL" id="JAFBFI010000006">
    <property type="protein sequence ID" value="MBM7692335.1"/>
    <property type="molecule type" value="Genomic_DNA"/>
</dbReference>
<keyword evidence="4 11" id="KW-0001">2Fe-2S</keyword>
<dbReference type="InterPro" id="IPR012165">
    <property type="entry name" value="Cyt_c3_hydrogenase_gsu"/>
</dbReference>
<evidence type="ECO:0000313" key="14">
    <source>
        <dbReference type="Proteomes" id="UP000823486"/>
    </source>
</evidence>
<evidence type="ECO:0000256" key="4">
    <source>
        <dbReference type="ARBA" id="ARBA00022714"/>
    </source>
</evidence>
<dbReference type="HAMAP" id="MF_01211">
    <property type="entry name" value="DHODB_Fe_S_bind"/>
    <property type="match status" value="1"/>
</dbReference>
<evidence type="ECO:0000256" key="6">
    <source>
        <dbReference type="ARBA" id="ARBA00022827"/>
    </source>
</evidence>
<name>A0ABS2QHA0_9BACI</name>
<dbReference type="PANTHER" id="PTHR43513">
    <property type="entry name" value="DIHYDROOROTATE DEHYDROGENASE B (NAD(+)), ELECTRON TRANSFER SUBUNIT"/>
    <property type="match status" value="1"/>
</dbReference>
<evidence type="ECO:0000256" key="2">
    <source>
        <dbReference type="ARBA" id="ARBA00022448"/>
    </source>
</evidence>
<dbReference type="InterPro" id="IPR017927">
    <property type="entry name" value="FAD-bd_FR_type"/>
</dbReference>
<dbReference type="Pfam" id="PF00175">
    <property type="entry name" value="NAD_binding_1"/>
    <property type="match status" value="1"/>
</dbReference>
<dbReference type="Proteomes" id="UP000823486">
    <property type="component" value="Unassembled WGS sequence"/>
</dbReference>
<evidence type="ECO:0000256" key="8">
    <source>
        <dbReference type="ARBA" id="ARBA00022982"/>
    </source>
</evidence>
<feature type="domain" description="FAD-binding FR-type" evidence="12">
    <location>
        <begin position="2"/>
        <end position="102"/>
    </location>
</feature>
<reference evidence="13 14" key="1">
    <citation type="submission" date="2021-01" db="EMBL/GenBank/DDBJ databases">
        <title>Genomic Encyclopedia of Type Strains, Phase IV (KMG-IV): sequencing the most valuable type-strain genomes for metagenomic binning, comparative biology and taxonomic classification.</title>
        <authorList>
            <person name="Goeker M."/>
        </authorList>
    </citation>
    <scope>NUCLEOTIDE SEQUENCE [LARGE SCALE GENOMIC DNA]</scope>
    <source>
        <strain evidence="13 14">DSM 105482</strain>
    </source>
</reference>
<feature type="binding site" evidence="11">
    <location>
        <position position="229"/>
    </location>
    <ligand>
        <name>[2Fe-2S] cluster</name>
        <dbReference type="ChEBI" id="CHEBI:190135"/>
    </ligand>
</feature>
<dbReference type="Pfam" id="PF10418">
    <property type="entry name" value="DHODB_Fe-S_bind"/>
    <property type="match status" value="1"/>
</dbReference>
<dbReference type="InterPro" id="IPR001433">
    <property type="entry name" value="OxRdtase_FAD/NAD-bd"/>
</dbReference>
<evidence type="ECO:0000259" key="12">
    <source>
        <dbReference type="PROSITE" id="PS51384"/>
    </source>
</evidence>
<evidence type="ECO:0000256" key="1">
    <source>
        <dbReference type="ARBA" id="ARBA00006422"/>
    </source>
</evidence>
<dbReference type="NCBIfam" id="NF000799">
    <property type="entry name" value="PRK00054.1-4"/>
    <property type="match status" value="1"/>
</dbReference>
<feature type="binding site" evidence="11">
    <location>
        <position position="246"/>
    </location>
    <ligand>
        <name>[2Fe-2S] cluster</name>
        <dbReference type="ChEBI" id="CHEBI:190135"/>
    </ligand>
</feature>
<dbReference type="PRINTS" id="PR00409">
    <property type="entry name" value="PHDIOXRDTASE"/>
</dbReference>
<dbReference type="InterPro" id="IPR019480">
    <property type="entry name" value="Dihydroorotate_DH_Fe-S-bd"/>
</dbReference>
<comment type="similarity">
    <text evidence="1 11">Belongs to the PyrK family.</text>
</comment>
<keyword evidence="8 11" id="KW-0249">Electron transport</keyword>
<keyword evidence="10 11" id="KW-0411">Iron-sulfur</keyword>
<protein>
    <recommendedName>
        <fullName evidence="11">Dihydroorotate dehydrogenase B (NAD(+)), electron transfer subunit</fullName>
    </recommendedName>
    <alternativeName>
        <fullName evidence="11">Dihydroorotate oxidase B, electron transfer subunit</fullName>
    </alternativeName>
</protein>
<dbReference type="Gene3D" id="3.40.50.80">
    <property type="entry name" value="Nucleotide-binding domain of ferredoxin-NADP reductase (FNR) module"/>
    <property type="match status" value="1"/>
</dbReference>